<reference evidence="11" key="1">
    <citation type="submission" date="2023-03" db="EMBL/GenBank/DDBJ databases">
        <title>Near-Complete genome sequence of Lipomyces tetrasporous NRRL Y-64009, an oleaginous yeast capable of growing on lignocellulosic hydrolysates.</title>
        <authorList>
            <consortium name="Lawrence Berkeley National Laboratory"/>
            <person name="Jagtap S.S."/>
            <person name="Liu J.-J."/>
            <person name="Walukiewicz H.E."/>
            <person name="Pangilinan J."/>
            <person name="Lipzen A."/>
            <person name="Ahrendt S."/>
            <person name="Koriabine M."/>
            <person name="Cobaugh K."/>
            <person name="Salamov A."/>
            <person name="Yoshinaga Y."/>
            <person name="Ng V."/>
            <person name="Daum C."/>
            <person name="Grigoriev I.V."/>
            <person name="Slininger P.J."/>
            <person name="Dien B.S."/>
            <person name="Jin Y.-S."/>
            <person name="Rao C.V."/>
        </authorList>
    </citation>
    <scope>NUCLEOTIDE SEQUENCE</scope>
    <source>
        <strain evidence="11">NRRL Y-64009</strain>
    </source>
</reference>
<feature type="region of interest" description="Disordered" evidence="9">
    <location>
        <begin position="1"/>
        <end position="73"/>
    </location>
</feature>
<sequence>MDLRSIINADSANSRSSPSGTPLAPPPPPPPHPPRRTSSIADLLDPPDTPPQIASPTITSSTSSLVTGTPTQPMLRAALSPMVSPTMVTRSLLVQASSPTTASGQPPPPFLSARSRSMSITSITAAEDVPSRRGSVSSTGTTANGNRSSEIKDESPALSTMNSPEVTNREIKNRDSPAPSRVKPKLEAVTQPKKPKNKPRRYNSPPIYARKWTSDWRSVYNIVGNGVNNGSKEFANGPLPKAPSPESTTRVFPREDGVHDENGSATRRERYGTFTNVEPYEDLTRRVSSWIYANVADMAPDVQNQLEIEAKIGSIMSKQTRQRLSLPVDTETLLNTDMLAGAIEFESDVGSVQHQAYNVFLNTCLQKSEKWKTPIRYSHTKQKDIFYSMPQPPGSFNSPNRRTERLRVSIDLKTEEVLQKIVKTRVRDLMIYCPGSKYDIRISLNIERPETVEPSPQDKLSNERVKDRVSYIHQNSQIDLTQVTAPDRKTHELEVELGIKDTLQHIARIKSGILDDDYEEGIRRFLDNVRILVRRGGVELMNRT</sequence>
<evidence type="ECO:0000256" key="7">
    <source>
        <dbReference type="ARBA" id="ARBA00047740"/>
    </source>
</evidence>
<dbReference type="InterPro" id="IPR040343">
    <property type="entry name" value="Cet1/Ctl1"/>
</dbReference>
<dbReference type="InterPro" id="IPR033469">
    <property type="entry name" value="CYTH-like_dom_sf"/>
</dbReference>
<comment type="subcellular location">
    <subcellularLocation>
        <location evidence="2 8">Nucleus</location>
    </subcellularLocation>
</comment>
<feature type="compositionally biased region" description="Pro residues" evidence="9">
    <location>
        <begin position="23"/>
        <end position="32"/>
    </location>
</feature>
<dbReference type="EC" id="3.6.1.74" evidence="8"/>
<keyword evidence="5 8" id="KW-0378">Hydrolase</keyword>
<evidence type="ECO:0000256" key="9">
    <source>
        <dbReference type="SAM" id="MobiDB-lite"/>
    </source>
</evidence>
<dbReference type="RefSeq" id="XP_056041721.1">
    <property type="nucleotide sequence ID" value="XM_056185198.1"/>
</dbReference>
<dbReference type="PANTHER" id="PTHR28118">
    <property type="entry name" value="POLYNUCLEOTIDE 5'-TRIPHOSPHATASE-RELATED"/>
    <property type="match status" value="1"/>
</dbReference>
<evidence type="ECO:0000256" key="4">
    <source>
        <dbReference type="ARBA" id="ARBA00022664"/>
    </source>
</evidence>
<dbReference type="InterPro" id="IPR037009">
    <property type="entry name" value="mRNA_triPase_Cet1_sf"/>
</dbReference>
<feature type="compositionally biased region" description="Polar residues" evidence="9">
    <location>
        <begin position="94"/>
        <end position="104"/>
    </location>
</feature>
<dbReference type="GeneID" id="80880364"/>
<keyword evidence="6 8" id="KW-0539">Nucleus</keyword>
<proteinExistence type="inferred from homology"/>
<dbReference type="PANTHER" id="PTHR28118:SF1">
    <property type="entry name" value="POLYNUCLEOTIDE 5'-TRIPHOSPHATASE CTL1-RELATED"/>
    <property type="match status" value="1"/>
</dbReference>
<dbReference type="EMBL" id="JARPMG010000009">
    <property type="protein sequence ID" value="KAJ8098271.1"/>
    <property type="molecule type" value="Genomic_DNA"/>
</dbReference>
<evidence type="ECO:0000313" key="12">
    <source>
        <dbReference type="Proteomes" id="UP001217417"/>
    </source>
</evidence>
<feature type="domain" description="mRNA triphosphatase Cet1-like" evidence="10">
    <location>
        <begin position="281"/>
        <end position="497"/>
    </location>
</feature>
<evidence type="ECO:0000256" key="5">
    <source>
        <dbReference type="ARBA" id="ARBA00022801"/>
    </source>
</evidence>
<dbReference type="SUPFAM" id="SSF55154">
    <property type="entry name" value="CYTH-like phosphatases"/>
    <property type="match status" value="1"/>
</dbReference>
<name>A0AAD7QNW7_9ASCO</name>
<comment type="subunit">
    <text evidence="8">Heterodimer. The mRNA-capping enzyme is composed of two separate chains alpha and beta, respectively a mRNA guanylyltransferase and an mRNA 5'-triphosphate monophosphatase.</text>
</comment>
<dbReference type="GO" id="GO:0031533">
    <property type="term" value="C:mRNA capping enzyme complex"/>
    <property type="evidence" value="ECO:0007669"/>
    <property type="project" value="UniProtKB-UniRule"/>
</dbReference>
<dbReference type="Gene3D" id="3.20.100.10">
    <property type="entry name" value="mRNA triphosphatase Cet1-like"/>
    <property type="match status" value="1"/>
</dbReference>
<evidence type="ECO:0000256" key="2">
    <source>
        <dbReference type="ARBA" id="ARBA00004123"/>
    </source>
</evidence>
<comment type="catalytic activity">
    <reaction evidence="7">
        <text>a 5'-end triphospho-ribonucleoside in mRNA + H2O = a 5'-end diphospho-ribonucleoside in mRNA + phosphate + H(+)</text>
        <dbReference type="Rhea" id="RHEA:67004"/>
        <dbReference type="Rhea" id="RHEA-COMP:17164"/>
        <dbReference type="Rhea" id="RHEA-COMP:17165"/>
        <dbReference type="ChEBI" id="CHEBI:15377"/>
        <dbReference type="ChEBI" id="CHEBI:15378"/>
        <dbReference type="ChEBI" id="CHEBI:43474"/>
        <dbReference type="ChEBI" id="CHEBI:167616"/>
        <dbReference type="ChEBI" id="CHEBI:167618"/>
        <dbReference type="EC" id="3.6.1.74"/>
    </reaction>
    <physiologicalReaction direction="left-to-right" evidence="7">
        <dbReference type="Rhea" id="RHEA:67005"/>
    </physiologicalReaction>
</comment>
<evidence type="ECO:0000256" key="8">
    <source>
        <dbReference type="RuleBase" id="RU367053"/>
    </source>
</evidence>
<gene>
    <name evidence="11" type="ORF">POJ06DRAFT_200604</name>
</gene>
<dbReference type="AlphaFoldDB" id="A0AAD7QNW7"/>
<comment type="caution">
    <text evidence="11">The sequence shown here is derived from an EMBL/GenBank/DDBJ whole genome shotgun (WGS) entry which is preliminary data.</text>
</comment>
<evidence type="ECO:0000313" key="11">
    <source>
        <dbReference type="EMBL" id="KAJ8098271.1"/>
    </source>
</evidence>
<keyword evidence="12" id="KW-1185">Reference proteome</keyword>
<feature type="compositionally biased region" description="Polar residues" evidence="9">
    <location>
        <begin position="114"/>
        <end position="124"/>
    </location>
</feature>
<feature type="compositionally biased region" description="Low complexity" evidence="9">
    <location>
        <begin position="51"/>
        <end position="71"/>
    </location>
</feature>
<feature type="region of interest" description="Disordered" evidence="9">
    <location>
        <begin position="233"/>
        <end position="264"/>
    </location>
</feature>
<dbReference type="Proteomes" id="UP001217417">
    <property type="component" value="Unassembled WGS sequence"/>
</dbReference>
<dbReference type="GO" id="GO:0004651">
    <property type="term" value="F:polynucleotide 5'-phosphatase activity"/>
    <property type="evidence" value="ECO:0007669"/>
    <property type="project" value="UniProtKB-UniRule"/>
</dbReference>
<evidence type="ECO:0000256" key="6">
    <source>
        <dbReference type="ARBA" id="ARBA00023242"/>
    </source>
</evidence>
<keyword evidence="8" id="KW-0506">mRNA capping</keyword>
<feature type="compositionally biased region" description="Low complexity" evidence="9">
    <location>
        <begin position="132"/>
        <end position="142"/>
    </location>
</feature>
<comment type="function">
    <text evidence="8">First step of mRNA capping. Converts the 5'-triphosphate end of a nascent mRNA chain into a diphosphate end.</text>
</comment>
<keyword evidence="4 8" id="KW-0507">mRNA processing</keyword>
<protein>
    <recommendedName>
        <fullName evidence="8">mRNA-capping enzyme subunit beta</fullName>
        <ecNumber evidence="8">3.6.1.74</ecNumber>
    </recommendedName>
    <alternativeName>
        <fullName evidence="8">mRNA 5'-phosphatase</fullName>
    </alternativeName>
    <alternativeName>
        <fullName evidence="8">mRNA 5'-triphosphate monophosphatase</fullName>
    </alternativeName>
</protein>
<feature type="region of interest" description="Disordered" evidence="9">
    <location>
        <begin position="94"/>
        <end position="206"/>
    </location>
</feature>
<evidence type="ECO:0000256" key="1">
    <source>
        <dbReference type="ARBA" id="ARBA00001946"/>
    </source>
</evidence>
<organism evidence="11 12">
    <name type="scientific">Lipomyces tetrasporus</name>
    <dbReference type="NCBI Taxonomy" id="54092"/>
    <lineage>
        <taxon>Eukaryota</taxon>
        <taxon>Fungi</taxon>
        <taxon>Dikarya</taxon>
        <taxon>Ascomycota</taxon>
        <taxon>Saccharomycotina</taxon>
        <taxon>Lipomycetes</taxon>
        <taxon>Lipomycetales</taxon>
        <taxon>Lipomycetaceae</taxon>
        <taxon>Lipomyces</taxon>
    </lineage>
</organism>
<dbReference type="InterPro" id="IPR004206">
    <property type="entry name" value="mRNA_triPase_Cet1"/>
</dbReference>
<accession>A0AAD7QNW7</accession>
<evidence type="ECO:0000259" key="10">
    <source>
        <dbReference type="Pfam" id="PF02940"/>
    </source>
</evidence>
<dbReference type="Pfam" id="PF02940">
    <property type="entry name" value="mRNA_triPase"/>
    <property type="match status" value="1"/>
</dbReference>
<feature type="compositionally biased region" description="Basic and acidic residues" evidence="9">
    <location>
        <begin position="252"/>
        <end position="264"/>
    </location>
</feature>
<evidence type="ECO:0000256" key="3">
    <source>
        <dbReference type="ARBA" id="ARBA00006345"/>
    </source>
</evidence>
<dbReference type="GO" id="GO:0006370">
    <property type="term" value="P:7-methylguanosine mRNA capping"/>
    <property type="evidence" value="ECO:0007669"/>
    <property type="project" value="UniProtKB-UniRule"/>
</dbReference>
<feature type="compositionally biased region" description="Polar residues" evidence="9">
    <location>
        <begin position="157"/>
        <end position="166"/>
    </location>
</feature>
<comment type="similarity">
    <text evidence="3 8">Belongs to the fungal TPase family.</text>
</comment>
<comment type="cofactor">
    <cofactor evidence="1 8">
        <name>Mg(2+)</name>
        <dbReference type="ChEBI" id="CHEBI:18420"/>
    </cofactor>
</comment>
<dbReference type="GO" id="GO:0140818">
    <property type="term" value="F:mRNA 5'-triphosphate monophosphatase activity"/>
    <property type="evidence" value="ECO:0007669"/>
    <property type="project" value="UniProtKB-EC"/>
</dbReference>
<dbReference type="CDD" id="cd07470">
    <property type="entry name" value="CYTH-like_mRNA_RTPase"/>
    <property type="match status" value="1"/>
</dbReference>